<comment type="caution">
    <text evidence="3">The sequence shown here is derived from an EMBL/GenBank/DDBJ whole genome shotgun (WGS) entry which is preliminary data.</text>
</comment>
<evidence type="ECO:0000313" key="4">
    <source>
        <dbReference type="Proteomes" id="UP001595713"/>
    </source>
</evidence>
<feature type="region of interest" description="Disordered" evidence="1">
    <location>
        <begin position="267"/>
        <end position="289"/>
    </location>
</feature>
<dbReference type="Pfam" id="PF01841">
    <property type="entry name" value="Transglut_core"/>
    <property type="match status" value="1"/>
</dbReference>
<feature type="compositionally biased region" description="Basic and acidic residues" evidence="1">
    <location>
        <begin position="383"/>
        <end position="393"/>
    </location>
</feature>
<evidence type="ECO:0000259" key="2">
    <source>
        <dbReference type="SMART" id="SM00460"/>
    </source>
</evidence>
<dbReference type="PANTHER" id="PTHR33490:SF12">
    <property type="entry name" value="BLL5557 PROTEIN"/>
    <property type="match status" value="1"/>
</dbReference>
<dbReference type="Gene3D" id="3.10.620.30">
    <property type="match status" value="1"/>
</dbReference>
<evidence type="ECO:0000313" key="3">
    <source>
        <dbReference type="EMBL" id="MFC3581597.1"/>
    </source>
</evidence>
<evidence type="ECO:0000256" key="1">
    <source>
        <dbReference type="SAM" id="MobiDB-lite"/>
    </source>
</evidence>
<name>A0ABV7SXG8_9SPHN</name>
<feature type="domain" description="Transglutaminase-like" evidence="2">
    <location>
        <begin position="161"/>
        <end position="221"/>
    </location>
</feature>
<dbReference type="InterPro" id="IPR002931">
    <property type="entry name" value="Transglutaminase-like"/>
</dbReference>
<feature type="compositionally biased region" description="Basic and acidic residues" evidence="1">
    <location>
        <begin position="336"/>
        <end position="350"/>
    </location>
</feature>
<dbReference type="InterPro" id="IPR038765">
    <property type="entry name" value="Papain-like_cys_pep_sf"/>
</dbReference>
<gene>
    <name evidence="3" type="ORF">ACFONA_15610</name>
</gene>
<dbReference type="PANTHER" id="PTHR33490">
    <property type="entry name" value="BLR5614 PROTEIN-RELATED"/>
    <property type="match status" value="1"/>
</dbReference>
<feature type="region of interest" description="Disordered" evidence="1">
    <location>
        <begin position="302"/>
        <end position="393"/>
    </location>
</feature>
<keyword evidence="4" id="KW-1185">Reference proteome</keyword>
<organism evidence="3 4">
    <name type="scientific">Sphingomonas hylomeconis</name>
    <dbReference type="NCBI Taxonomy" id="1395958"/>
    <lineage>
        <taxon>Bacteria</taxon>
        <taxon>Pseudomonadati</taxon>
        <taxon>Pseudomonadota</taxon>
        <taxon>Alphaproteobacteria</taxon>
        <taxon>Sphingomonadales</taxon>
        <taxon>Sphingomonadaceae</taxon>
        <taxon>Sphingomonas</taxon>
    </lineage>
</organism>
<protein>
    <submittedName>
        <fullName evidence="3">Transglutaminase family protein</fullName>
    </submittedName>
</protein>
<sequence>MTEMRLSIDVELDYWIDDQAEVLLQIEAAAMVDQHLEHQDLRIFCLEPLRAVPGEDAIGQRTWAKASGSFRVDYKAVVKIDRAGVDFSQLPATDLSDLPGDAVPYLMPSRYCESERFEGFVQSEFDGLTGGALAAAIGQWVQANLTYQSGSSSGITTALMTFADRRGVCRDYAHLVVALARAGGIPARCVSAYAPGVSPPDFHAVAELWLDGGWHLIDATGMARCDDLIRVAVGRDATDIAFMTVFGTATMNRQMVMVKRLADDDSGLGDGTGALDDRSTNGTAERGLGMDINAIDQKALDSLSVAPPNPDDAGGDAGHIQHPRQDAGQDKSIAARLERDPENSDARLDAGLDESMDASDPPASTQPVHNNAAPESSGFDADAEAKLQADKAS</sequence>
<dbReference type="SUPFAM" id="SSF54001">
    <property type="entry name" value="Cysteine proteinases"/>
    <property type="match status" value="1"/>
</dbReference>
<dbReference type="SMART" id="SM00460">
    <property type="entry name" value="TGc"/>
    <property type="match status" value="1"/>
</dbReference>
<reference evidence="4" key="1">
    <citation type="journal article" date="2019" name="Int. J. Syst. Evol. Microbiol.">
        <title>The Global Catalogue of Microorganisms (GCM) 10K type strain sequencing project: providing services to taxonomists for standard genome sequencing and annotation.</title>
        <authorList>
            <consortium name="The Broad Institute Genomics Platform"/>
            <consortium name="The Broad Institute Genome Sequencing Center for Infectious Disease"/>
            <person name="Wu L."/>
            <person name="Ma J."/>
        </authorList>
    </citation>
    <scope>NUCLEOTIDE SEQUENCE [LARGE SCALE GENOMIC DNA]</scope>
    <source>
        <strain evidence="4">KCTC 42739</strain>
    </source>
</reference>
<proteinExistence type="predicted"/>
<dbReference type="EMBL" id="JBHRXP010000007">
    <property type="protein sequence ID" value="MFC3581597.1"/>
    <property type="molecule type" value="Genomic_DNA"/>
</dbReference>
<dbReference type="Proteomes" id="UP001595713">
    <property type="component" value="Unassembled WGS sequence"/>
</dbReference>
<dbReference type="Gene3D" id="2.60.40.2250">
    <property type="match status" value="1"/>
</dbReference>
<accession>A0ABV7SXG8</accession>
<dbReference type="RefSeq" id="WP_315369040.1">
    <property type="nucleotide sequence ID" value="NZ_JANQBK010000001.1"/>
</dbReference>